<keyword evidence="2" id="KW-1185">Reference proteome</keyword>
<name>A0AC60Q1Q8_IXOPE</name>
<feature type="non-terminal residue" evidence="1">
    <location>
        <position position="304"/>
    </location>
</feature>
<dbReference type="EMBL" id="JABSTQ010009635">
    <property type="protein sequence ID" value="KAG0427353.1"/>
    <property type="molecule type" value="Genomic_DNA"/>
</dbReference>
<accession>A0AC60Q1Q8</accession>
<comment type="caution">
    <text evidence="1">The sequence shown here is derived from an EMBL/GenBank/DDBJ whole genome shotgun (WGS) entry which is preliminary data.</text>
</comment>
<protein>
    <submittedName>
        <fullName evidence="1">Uncharacterized protein</fullName>
    </submittedName>
</protein>
<proteinExistence type="predicted"/>
<evidence type="ECO:0000313" key="2">
    <source>
        <dbReference type="Proteomes" id="UP000805193"/>
    </source>
</evidence>
<dbReference type="Proteomes" id="UP000805193">
    <property type="component" value="Unassembled WGS sequence"/>
</dbReference>
<sequence>MTPATVMTSRVSAVVNRCATSTGLHSGRVCVGCPAPLLVSEGVQTPGRYGYPVTALCNGRIRRARLDLCEQAHLDRSRLSGKCLQIREIPSVQIECGVRGAAQGGISQIVGGDKAAPLEFPWQISLRILNVTANYEIGHTCGGSIINKQHVMTAAHCVDGGIPEEFVVVVGDQNIEVEDPTEERIDVQKITVHPQYNSRTTKYDYAILKLDKVLDFDGQEKHLMPICLPSYYENFDGETCTASGWGLIKDRSQGGVDVNPDLLKVDMPIVPYDECRRDYIDVNTVDRTTMICAGTEEGGTGTCQ</sequence>
<gene>
    <name evidence="1" type="ORF">HPB47_025593</name>
</gene>
<organism evidence="1 2">
    <name type="scientific">Ixodes persulcatus</name>
    <name type="common">Taiga tick</name>
    <dbReference type="NCBI Taxonomy" id="34615"/>
    <lineage>
        <taxon>Eukaryota</taxon>
        <taxon>Metazoa</taxon>
        <taxon>Ecdysozoa</taxon>
        <taxon>Arthropoda</taxon>
        <taxon>Chelicerata</taxon>
        <taxon>Arachnida</taxon>
        <taxon>Acari</taxon>
        <taxon>Parasitiformes</taxon>
        <taxon>Ixodida</taxon>
        <taxon>Ixodoidea</taxon>
        <taxon>Ixodidae</taxon>
        <taxon>Ixodinae</taxon>
        <taxon>Ixodes</taxon>
    </lineage>
</organism>
<reference evidence="1 2" key="1">
    <citation type="journal article" date="2020" name="Cell">
        <title>Large-Scale Comparative Analyses of Tick Genomes Elucidate Their Genetic Diversity and Vector Capacities.</title>
        <authorList>
            <consortium name="Tick Genome and Microbiome Consortium (TIGMIC)"/>
            <person name="Jia N."/>
            <person name="Wang J."/>
            <person name="Shi W."/>
            <person name="Du L."/>
            <person name="Sun Y."/>
            <person name="Zhan W."/>
            <person name="Jiang J.F."/>
            <person name="Wang Q."/>
            <person name="Zhang B."/>
            <person name="Ji P."/>
            <person name="Bell-Sakyi L."/>
            <person name="Cui X.M."/>
            <person name="Yuan T.T."/>
            <person name="Jiang B.G."/>
            <person name="Yang W.F."/>
            <person name="Lam T.T."/>
            <person name="Chang Q.C."/>
            <person name="Ding S.J."/>
            <person name="Wang X.J."/>
            <person name="Zhu J.G."/>
            <person name="Ruan X.D."/>
            <person name="Zhao L."/>
            <person name="Wei J.T."/>
            <person name="Ye R.Z."/>
            <person name="Que T.C."/>
            <person name="Du C.H."/>
            <person name="Zhou Y.H."/>
            <person name="Cheng J.X."/>
            <person name="Dai P.F."/>
            <person name="Guo W.B."/>
            <person name="Han X.H."/>
            <person name="Huang E.J."/>
            <person name="Li L.F."/>
            <person name="Wei W."/>
            <person name="Gao Y.C."/>
            <person name="Liu J.Z."/>
            <person name="Shao H.Z."/>
            <person name="Wang X."/>
            <person name="Wang C.C."/>
            <person name="Yang T.C."/>
            <person name="Huo Q.B."/>
            <person name="Li W."/>
            <person name="Chen H.Y."/>
            <person name="Chen S.E."/>
            <person name="Zhou L.G."/>
            <person name="Ni X.B."/>
            <person name="Tian J.H."/>
            <person name="Sheng Y."/>
            <person name="Liu T."/>
            <person name="Pan Y.S."/>
            <person name="Xia L.Y."/>
            <person name="Li J."/>
            <person name="Zhao F."/>
            <person name="Cao W.C."/>
        </authorList>
    </citation>
    <scope>NUCLEOTIDE SEQUENCE [LARGE SCALE GENOMIC DNA]</scope>
    <source>
        <strain evidence="1">Iper-2018</strain>
    </source>
</reference>
<evidence type="ECO:0000313" key="1">
    <source>
        <dbReference type="EMBL" id="KAG0427353.1"/>
    </source>
</evidence>